<reference evidence="2" key="1">
    <citation type="submission" date="2016-04" db="EMBL/GenBank/DDBJ databases">
        <authorList>
            <person name="Chen L."/>
            <person name="Zhuang W."/>
            <person name="Wang G."/>
        </authorList>
    </citation>
    <scope>NUCLEOTIDE SEQUENCE [LARGE SCALE GENOMIC DNA]</scope>
    <source>
        <strain evidence="2">17621</strain>
    </source>
</reference>
<dbReference type="OrthoDB" id="9809066at2"/>
<dbReference type="AlphaFoldDB" id="A0A1V9E9W3"/>
<protein>
    <recommendedName>
        <fullName evidence="3">Neuromedin U</fullName>
    </recommendedName>
</protein>
<evidence type="ECO:0008006" key="3">
    <source>
        <dbReference type="Google" id="ProtNLM"/>
    </source>
</evidence>
<proteinExistence type="predicted"/>
<comment type="caution">
    <text evidence="1">The sequence shown here is derived from an EMBL/GenBank/DDBJ whole genome shotgun (WGS) entry which is preliminary data.</text>
</comment>
<accession>A0A1V9E9W3</accession>
<sequence>MKLPGIVLLMVFTVNQLYAQQKPSDEELKRANDPMANVKAFNIQDYIVSKLYGLPDRQINQLLVRYSQPIGPVLLRATMPFVTSSGEGEGPVSGLGDFNLFAIYTLPSSNGNKFGVGPNITIPTGTHDLGAGKWQTGLSVLAFFAQSKIVQAGSLLQWSVSFAGDDDRPDVSVLTPQVFFIWQIGAGFCIRSTGVMTFNLKTGDYNVPIGLGVGKVLKAGGVVFNLFAEPQFTVLAEGIGQPRYQTFVGFNTQF</sequence>
<evidence type="ECO:0000313" key="2">
    <source>
        <dbReference type="Proteomes" id="UP000192610"/>
    </source>
</evidence>
<evidence type="ECO:0000313" key="1">
    <source>
        <dbReference type="EMBL" id="OQP42928.1"/>
    </source>
</evidence>
<keyword evidence="2" id="KW-1185">Reference proteome</keyword>
<dbReference type="STRING" id="354355.SAMN05660816_03129"/>
<name>A0A1V9E9W3_9BACT</name>
<gene>
    <name evidence="1" type="ORF">A4H97_12305</name>
</gene>
<dbReference type="EMBL" id="LVXG01000056">
    <property type="protein sequence ID" value="OQP42928.1"/>
    <property type="molecule type" value="Genomic_DNA"/>
</dbReference>
<dbReference type="Proteomes" id="UP000192610">
    <property type="component" value="Unassembled WGS sequence"/>
</dbReference>
<dbReference type="RefSeq" id="WP_081203341.1">
    <property type="nucleotide sequence ID" value="NZ_FOCZ01000005.1"/>
</dbReference>
<organism evidence="1 2">
    <name type="scientific">Niastella yeongjuensis</name>
    <dbReference type="NCBI Taxonomy" id="354355"/>
    <lineage>
        <taxon>Bacteria</taxon>
        <taxon>Pseudomonadati</taxon>
        <taxon>Bacteroidota</taxon>
        <taxon>Chitinophagia</taxon>
        <taxon>Chitinophagales</taxon>
        <taxon>Chitinophagaceae</taxon>
        <taxon>Niastella</taxon>
    </lineage>
</organism>